<reference evidence="1 2" key="1">
    <citation type="journal article" date="2013" name="Stand. Genomic Sci.">
        <title>Genomic Encyclopedia of Type Strains, Phase I: The one thousand microbial genomes (KMG-I) project.</title>
        <authorList>
            <person name="Kyrpides N.C."/>
            <person name="Woyke T."/>
            <person name="Eisen J.A."/>
            <person name="Garrity G."/>
            <person name="Lilburn T.G."/>
            <person name="Beck B.J."/>
            <person name="Whitman W.B."/>
            <person name="Hugenholtz P."/>
            <person name="Klenk H.P."/>
        </authorList>
    </citation>
    <scope>NUCLEOTIDE SEQUENCE [LARGE SCALE GENOMIC DNA]</scope>
    <source>
        <strain evidence="1 2">DSM 45044</strain>
    </source>
</reference>
<protein>
    <submittedName>
        <fullName evidence="1">Uncharacterized protein</fullName>
    </submittedName>
</protein>
<dbReference type="AlphaFoldDB" id="A0A562VGQ9"/>
<gene>
    <name evidence="1" type="ORF">LX16_0004</name>
</gene>
<dbReference type="RefSeq" id="WP_147131096.1">
    <property type="nucleotide sequence ID" value="NZ_BAABIJ010000009.1"/>
</dbReference>
<dbReference type="EMBL" id="VLLL01000001">
    <property type="protein sequence ID" value="TWJ17089.1"/>
    <property type="molecule type" value="Genomic_DNA"/>
</dbReference>
<sequence>METRTKPYQRSTYRRLREEARVEGIEVGEVKTLIRVLLETSGMRGIRLTAAQRRRVESCTDAELLHEWFRRAVSATTAEQIFA</sequence>
<dbReference type="OrthoDB" id="3539696at2"/>
<accession>A0A562VGQ9</accession>
<evidence type="ECO:0000313" key="1">
    <source>
        <dbReference type="EMBL" id="TWJ17089.1"/>
    </source>
</evidence>
<comment type="caution">
    <text evidence="1">The sequence shown here is derived from an EMBL/GenBank/DDBJ whole genome shotgun (WGS) entry which is preliminary data.</text>
</comment>
<keyword evidence="2" id="KW-1185">Reference proteome</keyword>
<name>A0A562VGQ9_9ACTN</name>
<evidence type="ECO:0000313" key="2">
    <source>
        <dbReference type="Proteomes" id="UP000321617"/>
    </source>
</evidence>
<dbReference type="Proteomes" id="UP000321617">
    <property type="component" value="Unassembled WGS sequence"/>
</dbReference>
<organism evidence="1 2">
    <name type="scientific">Stackebrandtia albiflava</name>
    <dbReference type="NCBI Taxonomy" id="406432"/>
    <lineage>
        <taxon>Bacteria</taxon>
        <taxon>Bacillati</taxon>
        <taxon>Actinomycetota</taxon>
        <taxon>Actinomycetes</taxon>
        <taxon>Glycomycetales</taxon>
        <taxon>Glycomycetaceae</taxon>
        <taxon>Stackebrandtia</taxon>
    </lineage>
</organism>
<proteinExistence type="predicted"/>